<evidence type="ECO:0000256" key="4">
    <source>
        <dbReference type="ARBA" id="ARBA00023136"/>
    </source>
</evidence>
<dbReference type="PANTHER" id="PTHR33048">
    <property type="entry name" value="PTH11-LIKE INTEGRAL MEMBRANE PROTEIN (AFU_ORTHOLOGUE AFUA_5G11245)"/>
    <property type="match status" value="1"/>
</dbReference>
<evidence type="ECO:0000256" key="3">
    <source>
        <dbReference type="ARBA" id="ARBA00022989"/>
    </source>
</evidence>
<feature type="transmembrane region" description="Helical" evidence="7">
    <location>
        <begin position="20"/>
        <end position="43"/>
    </location>
</feature>
<dbReference type="AlphaFoldDB" id="A0A8K0T3T1"/>
<feature type="transmembrane region" description="Helical" evidence="7">
    <location>
        <begin position="142"/>
        <end position="160"/>
    </location>
</feature>
<protein>
    <recommendedName>
        <fullName evidence="8">Rhodopsin domain-containing protein</fullName>
    </recommendedName>
</protein>
<keyword evidence="10" id="KW-1185">Reference proteome</keyword>
<dbReference type="GO" id="GO:0016020">
    <property type="term" value="C:membrane"/>
    <property type="evidence" value="ECO:0007669"/>
    <property type="project" value="UniProtKB-SubCell"/>
</dbReference>
<evidence type="ECO:0000256" key="2">
    <source>
        <dbReference type="ARBA" id="ARBA00022692"/>
    </source>
</evidence>
<feature type="transmembrane region" description="Helical" evidence="7">
    <location>
        <begin position="97"/>
        <end position="121"/>
    </location>
</feature>
<dbReference type="PANTHER" id="PTHR33048:SF19">
    <property type="entry name" value="MEMBRANE PROTEIN PTH11-LIKE, PUTATIVE (AFU_ORTHOLOGUE AFUA_1G14080)-RELATED"/>
    <property type="match status" value="1"/>
</dbReference>
<feature type="region of interest" description="Disordered" evidence="6">
    <location>
        <begin position="440"/>
        <end position="462"/>
    </location>
</feature>
<feature type="transmembrane region" description="Helical" evidence="7">
    <location>
        <begin position="251"/>
        <end position="276"/>
    </location>
</feature>
<dbReference type="InterPro" id="IPR052337">
    <property type="entry name" value="SAT4-like"/>
</dbReference>
<dbReference type="InterPro" id="IPR049326">
    <property type="entry name" value="Rhodopsin_dom_fungi"/>
</dbReference>
<comment type="subcellular location">
    <subcellularLocation>
        <location evidence="1">Membrane</location>
        <topology evidence="1">Multi-pass membrane protein</topology>
    </subcellularLocation>
</comment>
<dbReference type="EMBL" id="JAGPNK010000001">
    <property type="protein sequence ID" value="KAH7328315.1"/>
    <property type="molecule type" value="Genomic_DNA"/>
</dbReference>
<evidence type="ECO:0000256" key="5">
    <source>
        <dbReference type="ARBA" id="ARBA00038359"/>
    </source>
</evidence>
<dbReference type="OrthoDB" id="5398233at2759"/>
<dbReference type="Proteomes" id="UP000813444">
    <property type="component" value="Unassembled WGS sequence"/>
</dbReference>
<feature type="domain" description="Rhodopsin" evidence="8">
    <location>
        <begin position="37"/>
        <end position="243"/>
    </location>
</feature>
<gene>
    <name evidence="9" type="ORF">B0I35DRAFT_403706</name>
</gene>
<accession>A0A8K0T3T1</accession>
<feature type="compositionally biased region" description="Basic and acidic residues" evidence="6">
    <location>
        <begin position="361"/>
        <end position="371"/>
    </location>
</feature>
<feature type="region of interest" description="Disordered" evidence="6">
    <location>
        <begin position="352"/>
        <end position="424"/>
    </location>
</feature>
<evidence type="ECO:0000259" key="8">
    <source>
        <dbReference type="Pfam" id="PF20684"/>
    </source>
</evidence>
<reference evidence="9" key="1">
    <citation type="journal article" date="2021" name="Nat. Commun.">
        <title>Genetic determinants of endophytism in the Arabidopsis root mycobiome.</title>
        <authorList>
            <person name="Mesny F."/>
            <person name="Miyauchi S."/>
            <person name="Thiergart T."/>
            <person name="Pickel B."/>
            <person name="Atanasova L."/>
            <person name="Karlsson M."/>
            <person name="Huettel B."/>
            <person name="Barry K.W."/>
            <person name="Haridas S."/>
            <person name="Chen C."/>
            <person name="Bauer D."/>
            <person name="Andreopoulos W."/>
            <person name="Pangilinan J."/>
            <person name="LaButti K."/>
            <person name="Riley R."/>
            <person name="Lipzen A."/>
            <person name="Clum A."/>
            <person name="Drula E."/>
            <person name="Henrissat B."/>
            <person name="Kohler A."/>
            <person name="Grigoriev I.V."/>
            <person name="Martin F.M."/>
            <person name="Hacquard S."/>
        </authorList>
    </citation>
    <scope>NUCLEOTIDE SEQUENCE</scope>
    <source>
        <strain evidence="9">MPI-CAGE-CH-0235</strain>
    </source>
</reference>
<dbReference type="Pfam" id="PF20684">
    <property type="entry name" value="Fung_rhodopsin"/>
    <property type="match status" value="1"/>
</dbReference>
<comment type="caution">
    <text evidence="9">The sequence shown here is derived from an EMBL/GenBank/DDBJ whole genome shotgun (WGS) entry which is preliminary data.</text>
</comment>
<organism evidence="9 10">
    <name type="scientific">Stachybotrys elegans</name>
    <dbReference type="NCBI Taxonomy" id="80388"/>
    <lineage>
        <taxon>Eukaryota</taxon>
        <taxon>Fungi</taxon>
        <taxon>Dikarya</taxon>
        <taxon>Ascomycota</taxon>
        <taxon>Pezizomycotina</taxon>
        <taxon>Sordariomycetes</taxon>
        <taxon>Hypocreomycetidae</taxon>
        <taxon>Hypocreales</taxon>
        <taxon>Stachybotryaceae</taxon>
        <taxon>Stachybotrys</taxon>
    </lineage>
</organism>
<evidence type="ECO:0000256" key="7">
    <source>
        <dbReference type="SAM" id="Phobius"/>
    </source>
</evidence>
<keyword evidence="4 7" id="KW-0472">Membrane</keyword>
<evidence type="ECO:0000256" key="1">
    <source>
        <dbReference type="ARBA" id="ARBA00004141"/>
    </source>
</evidence>
<comment type="similarity">
    <text evidence="5">Belongs to the SAT4 family.</text>
</comment>
<proteinExistence type="inferred from homology"/>
<sequence length="490" mass="55325">MSLYSDPPSLREFRFDKPSLLVCWWITIFCTMIIFFRVVGRFIRTERLFPEDKIAASALIPLYIRMSLVHFVLMHGTNNADFTGVNLSEEEIRLKEIASGMVLASRIFYAATLWILKYSVLEFLGRLTMLSWERFHHSTMSIFRWTLAATFAAVIISDFVECQPFDHYWQVLPDPGGRCRQGYAQMLTMAACNVLTDIMLAVFPIPLIVGSHLTIKKKVQLILLFSLGISVVGVTLYRVPRILREDGRQQYRSLLASVELLFATASSNSLVLGSFVRDRGLKKQKARRQSLADSFDRPHHLRRPALQRYWGSDEDLVRDMGFNLGPEHRDRQYSLGDESLSMVEQGRDDPMRWGALHRQRSHAERSDDSLLSRDQMIGGGGASTPPRKISFMDIGGLLGDPKSPESESSMSQPRPIASLPASSNGVLRGSTAILQDIGGLLSPTRDIPPRSGRRAHKTTELHPIPREIHEARHRARGNEPVLMDIGGLLK</sequence>
<evidence type="ECO:0000313" key="9">
    <source>
        <dbReference type="EMBL" id="KAH7328315.1"/>
    </source>
</evidence>
<evidence type="ECO:0000313" key="10">
    <source>
        <dbReference type="Proteomes" id="UP000813444"/>
    </source>
</evidence>
<name>A0A8K0T3T1_9HYPO</name>
<feature type="transmembrane region" description="Helical" evidence="7">
    <location>
        <begin position="183"/>
        <end position="209"/>
    </location>
</feature>
<feature type="transmembrane region" description="Helical" evidence="7">
    <location>
        <begin position="221"/>
        <end position="239"/>
    </location>
</feature>
<evidence type="ECO:0000256" key="6">
    <source>
        <dbReference type="SAM" id="MobiDB-lite"/>
    </source>
</evidence>
<keyword evidence="2 7" id="KW-0812">Transmembrane</keyword>
<keyword evidence="3 7" id="KW-1133">Transmembrane helix</keyword>